<protein>
    <submittedName>
        <fullName evidence="1">Uncharacterized protein</fullName>
    </submittedName>
</protein>
<gene>
    <name evidence="1" type="ORF">EOE67_13260</name>
</gene>
<dbReference type="EMBL" id="SACS01000014">
    <property type="protein sequence ID" value="RVU35557.1"/>
    <property type="molecule type" value="Genomic_DNA"/>
</dbReference>
<comment type="caution">
    <text evidence="1">The sequence shown here is derived from an EMBL/GenBank/DDBJ whole genome shotgun (WGS) entry which is preliminary data.</text>
</comment>
<keyword evidence="2" id="KW-1185">Reference proteome</keyword>
<dbReference type="RefSeq" id="WP_127699676.1">
    <property type="nucleotide sequence ID" value="NZ_SACS01000014.1"/>
</dbReference>
<evidence type="ECO:0000313" key="2">
    <source>
        <dbReference type="Proteomes" id="UP000283077"/>
    </source>
</evidence>
<dbReference type="AlphaFoldDB" id="A0A437QM29"/>
<sequence length="87" mass="9993">MMFDAMDISKFDIRGQIISDESIETYVLNETFTYNSGGRDTPPNYTLVYIDSEKLYFGQKSAKSSGKTSETRHSSISLDNYFRKIIK</sequence>
<organism evidence="1 2">
    <name type="scientific">Rheinheimera riviphila</name>
    <dbReference type="NCBI Taxonomy" id="1834037"/>
    <lineage>
        <taxon>Bacteria</taxon>
        <taxon>Pseudomonadati</taxon>
        <taxon>Pseudomonadota</taxon>
        <taxon>Gammaproteobacteria</taxon>
        <taxon>Chromatiales</taxon>
        <taxon>Chromatiaceae</taxon>
        <taxon>Rheinheimera</taxon>
    </lineage>
</organism>
<accession>A0A437QM29</accession>
<evidence type="ECO:0000313" key="1">
    <source>
        <dbReference type="EMBL" id="RVU35557.1"/>
    </source>
</evidence>
<dbReference type="Proteomes" id="UP000283077">
    <property type="component" value="Unassembled WGS sequence"/>
</dbReference>
<dbReference type="OrthoDB" id="6400303at2"/>
<name>A0A437QM29_9GAMM</name>
<reference evidence="1 2" key="1">
    <citation type="submission" date="2019-01" db="EMBL/GenBank/DDBJ databases">
        <authorList>
            <person name="Chen W.-M."/>
        </authorList>
    </citation>
    <scope>NUCLEOTIDE SEQUENCE [LARGE SCALE GENOMIC DNA]</scope>
    <source>
        <strain evidence="1 2">KYPC3</strain>
    </source>
</reference>
<proteinExistence type="predicted"/>